<organism evidence="1 2">
    <name type="scientific">Erythranthe guttata</name>
    <name type="common">Yellow monkey flower</name>
    <name type="synonym">Mimulus guttatus</name>
    <dbReference type="NCBI Taxonomy" id="4155"/>
    <lineage>
        <taxon>Eukaryota</taxon>
        <taxon>Viridiplantae</taxon>
        <taxon>Streptophyta</taxon>
        <taxon>Embryophyta</taxon>
        <taxon>Tracheophyta</taxon>
        <taxon>Spermatophyta</taxon>
        <taxon>Magnoliopsida</taxon>
        <taxon>eudicotyledons</taxon>
        <taxon>Gunneridae</taxon>
        <taxon>Pentapetalae</taxon>
        <taxon>asterids</taxon>
        <taxon>lamiids</taxon>
        <taxon>Lamiales</taxon>
        <taxon>Phrymaceae</taxon>
        <taxon>Erythranthe</taxon>
    </lineage>
</organism>
<dbReference type="PANTHER" id="PTHR46067:SF18">
    <property type="entry name" value="ACYL-COA N-ACYLTRANSFERASES (NAT) SUPERFAMILY PROTEIN"/>
    <property type="match status" value="1"/>
</dbReference>
<protein>
    <submittedName>
        <fullName evidence="1">Uncharacterized protein</fullName>
    </submittedName>
</protein>
<dbReference type="Proteomes" id="UP000030748">
    <property type="component" value="Unassembled WGS sequence"/>
</dbReference>
<gene>
    <name evidence="1" type="ORF">MIMGU_mgv11b024397mg</name>
</gene>
<keyword evidence="2" id="KW-1185">Reference proteome</keyword>
<proteinExistence type="predicted"/>
<dbReference type="EMBL" id="KI630927">
    <property type="protein sequence ID" value="EYU31607.1"/>
    <property type="molecule type" value="Genomic_DNA"/>
</dbReference>
<evidence type="ECO:0000313" key="2">
    <source>
        <dbReference type="Proteomes" id="UP000030748"/>
    </source>
</evidence>
<dbReference type="PANTHER" id="PTHR46067">
    <property type="entry name" value="ACYL-COA N-ACYLTRANSFERASES (NAT) SUPERFAMILY PROTEIN"/>
    <property type="match status" value="1"/>
</dbReference>
<dbReference type="AlphaFoldDB" id="A0A022QSA4"/>
<accession>A0A022QSA4</accession>
<sequence>MDSTRISSVADDFLTWASDDKVARYLIWNTVTTTEETLTYIQQAAIPHPCEIFNPIPSVFEKFSFIVRLEGLVEEENS</sequence>
<name>A0A022QSA4_ERYGU</name>
<dbReference type="STRING" id="4155.A0A022QSA4"/>
<evidence type="ECO:0000313" key="1">
    <source>
        <dbReference type="EMBL" id="EYU31607.1"/>
    </source>
</evidence>
<reference evidence="1 2" key="1">
    <citation type="journal article" date="2013" name="Proc. Natl. Acad. Sci. U.S.A.">
        <title>Fine-scale variation in meiotic recombination in Mimulus inferred from population shotgun sequencing.</title>
        <authorList>
            <person name="Hellsten U."/>
            <person name="Wright K.M."/>
            <person name="Jenkins J."/>
            <person name="Shu S."/>
            <person name="Yuan Y."/>
            <person name="Wessler S.R."/>
            <person name="Schmutz J."/>
            <person name="Willis J.H."/>
            <person name="Rokhsar D.S."/>
        </authorList>
    </citation>
    <scope>NUCLEOTIDE SEQUENCE [LARGE SCALE GENOMIC DNA]</scope>
    <source>
        <strain evidence="2">cv. DUN x IM62</strain>
    </source>
</reference>